<proteinExistence type="predicted"/>
<reference evidence="1" key="1">
    <citation type="journal article" date="2024" name="Environ. Microbiol. Rep.">
        <title>Hiding in plain sight: The discovery of complete genomes of 11 hypothetical spindle-shaped viruses that putatively infect mesophilic ammonia-oxidizing archaea.</title>
        <authorList>
            <person name="Ni Y."/>
            <person name="Xu T."/>
            <person name="Yan S."/>
            <person name="Chen L."/>
            <person name="Wang Y."/>
        </authorList>
    </citation>
    <scope>NUCLEOTIDE SEQUENCE</scope>
    <source>
        <strain evidence="1">NMM1</strain>
    </source>
</reference>
<sequence>MNPEQKQALKELKDDFKEQIEYIEQAEQGISLELNLDWLIRDNSDIRHDNIMYARRNPCQILQEWLDEIENLQEWGIEN</sequence>
<accession>A0AAT9J7H8</accession>
<reference evidence="1" key="2">
    <citation type="submission" date="2024-03" db="EMBL/GenBank/DDBJ databases">
        <authorList>
            <person name="Ni Y."/>
            <person name="Xu T."/>
            <person name="Yan S."/>
            <person name="Chen L."/>
            <person name="Wang Y."/>
        </authorList>
    </citation>
    <scope>NUCLEOTIDE SEQUENCE</scope>
    <source>
        <strain evidence="1">NMM1</strain>
    </source>
</reference>
<name>A0AAT9J7H8_9VIRU</name>
<protein>
    <submittedName>
        <fullName evidence="1">ORF52</fullName>
    </submittedName>
</protein>
<evidence type="ECO:0000313" key="1">
    <source>
        <dbReference type="EMBL" id="DBA52137.1"/>
    </source>
</evidence>
<organism evidence="1">
    <name type="scientific">Nitrosopumilaceae spindle-shaped virus</name>
    <dbReference type="NCBI Taxonomy" id="3065433"/>
    <lineage>
        <taxon>Viruses</taxon>
    </lineage>
</organism>
<dbReference type="EMBL" id="BK067790">
    <property type="protein sequence ID" value="DBA52137.1"/>
    <property type="molecule type" value="Genomic_DNA"/>
</dbReference>